<dbReference type="RefSeq" id="WP_049685038.1">
    <property type="nucleotide sequence ID" value="NZ_CP009170.1"/>
</dbReference>
<proteinExistence type="predicted"/>
<sequence length="274" mass="30116">MKIGYLGPKGTFSEEAVIKYTQGVENCEVVEFNTIPEVINCISNGLCVEAVIPIENSIEGSVNIAVDMLINDANGIMIKGEVIIPISHCLISDAPIEFKDVHCILSHQQAIAQCREYISKKFPNAEVKATDSTAQAVLGVKSKPGVVAIGPERAAVIYGMRIIDKDIQDVKENYTRFLVLSQKDGVVTGKDKTSIVFSVPNVPGSLYNALGVLANKKINMTKIESRPSRKKLGEYVFWVDIEGHREDEIVKSALEELKGRTDFLKVLGSYPKFK</sequence>
<keyword evidence="7 9" id="KW-0456">Lyase</keyword>
<dbReference type="UniPathway" id="UPA00121">
    <property type="reaction ID" value="UER00345"/>
</dbReference>
<dbReference type="STRING" id="2325.TKV_c10850"/>
<evidence type="ECO:0000256" key="7">
    <source>
        <dbReference type="ARBA" id="ARBA00023239"/>
    </source>
</evidence>
<comment type="pathway">
    <text evidence="1 9">Amino-acid biosynthesis; L-phenylalanine biosynthesis; phenylpyruvate from prephenate: step 1/1.</text>
</comment>
<organism evidence="12 13">
    <name type="scientific">Thermoanaerobacter kivui</name>
    <name type="common">Acetogenium kivui</name>
    <dbReference type="NCBI Taxonomy" id="2325"/>
    <lineage>
        <taxon>Bacteria</taxon>
        <taxon>Bacillati</taxon>
        <taxon>Bacillota</taxon>
        <taxon>Clostridia</taxon>
        <taxon>Thermoanaerobacterales</taxon>
        <taxon>Thermoanaerobacteraceae</taxon>
        <taxon>Thermoanaerobacter</taxon>
    </lineage>
</organism>
<evidence type="ECO:0000256" key="8">
    <source>
        <dbReference type="ARBA" id="ARBA00047848"/>
    </source>
</evidence>
<comment type="catalytic activity">
    <reaction evidence="8 9">
        <text>prephenate + H(+) = 3-phenylpyruvate + CO2 + H2O</text>
        <dbReference type="Rhea" id="RHEA:21648"/>
        <dbReference type="ChEBI" id="CHEBI:15377"/>
        <dbReference type="ChEBI" id="CHEBI:15378"/>
        <dbReference type="ChEBI" id="CHEBI:16526"/>
        <dbReference type="ChEBI" id="CHEBI:18005"/>
        <dbReference type="ChEBI" id="CHEBI:29934"/>
        <dbReference type="EC" id="4.2.1.51"/>
    </reaction>
</comment>
<dbReference type="GO" id="GO:0009094">
    <property type="term" value="P:L-phenylalanine biosynthetic process"/>
    <property type="evidence" value="ECO:0007669"/>
    <property type="project" value="UniProtKB-UniPathway"/>
</dbReference>
<keyword evidence="4 9" id="KW-0028">Amino-acid biosynthesis</keyword>
<dbReference type="OrthoDB" id="9802281at2"/>
<dbReference type="InterPro" id="IPR001086">
    <property type="entry name" value="Preph_deHydtase"/>
</dbReference>
<dbReference type="GO" id="GO:0016853">
    <property type="term" value="F:isomerase activity"/>
    <property type="evidence" value="ECO:0007669"/>
    <property type="project" value="UniProtKB-KW"/>
</dbReference>
<name>A0A097AR16_THEKI</name>
<dbReference type="PROSITE" id="PS00858">
    <property type="entry name" value="PREPHENATE_DEHYDR_2"/>
    <property type="match status" value="1"/>
</dbReference>
<dbReference type="InterPro" id="IPR045865">
    <property type="entry name" value="ACT-like_dom_sf"/>
</dbReference>
<dbReference type="PANTHER" id="PTHR21022">
    <property type="entry name" value="PREPHENATE DEHYDRATASE P PROTEIN"/>
    <property type="match status" value="1"/>
</dbReference>
<dbReference type="CDD" id="cd04905">
    <property type="entry name" value="ACT_CM-PDT"/>
    <property type="match status" value="1"/>
</dbReference>
<dbReference type="EC" id="4.2.1.51" evidence="2 9"/>
<evidence type="ECO:0000256" key="1">
    <source>
        <dbReference type="ARBA" id="ARBA00004741"/>
    </source>
</evidence>
<reference evidence="13" key="1">
    <citation type="journal article" date="2015" name="Genome Announc.">
        <title>Whole-Genome Sequences of 80 Environmental and Clinical Isolates of Burkholderia pseudomallei.</title>
        <authorList>
            <person name="Johnson S.L."/>
            <person name="Baker A.L."/>
            <person name="Chain P.S."/>
            <person name="Currie B.J."/>
            <person name="Daligault H.E."/>
            <person name="Davenport K.W."/>
            <person name="Davis C.B."/>
            <person name="Inglis T.J."/>
            <person name="Kaestli M."/>
            <person name="Koren S."/>
            <person name="Mayo M."/>
            <person name="Merritt A.J."/>
            <person name="Price E.P."/>
            <person name="Sarovich D.S."/>
            <person name="Warner J."/>
            <person name="Rosovitz M.J."/>
        </authorList>
    </citation>
    <scope>NUCLEOTIDE SEQUENCE [LARGE SCALE GENOMIC DNA]</scope>
    <source>
        <strain evidence="13">DSM 2030</strain>
    </source>
</reference>
<dbReference type="Gene3D" id="3.40.190.10">
    <property type="entry name" value="Periplasmic binding protein-like II"/>
    <property type="match status" value="2"/>
</dbReference>
<evidence type="ECO:0000259" key="10">
    <source>
        <dbReference type="PROSITE" id="PS51171"/>
    </source>
</evidence>
<dbReference type="CDD" id="cd13633">
    <property type="entry name" value="PBP2_Sa-PDT_like"/>
    <property type="match status" value="1"/>
</dbReference>
<dbReference type="SUPFAM" id="SSF53850">
    <property type="entry name" value="Periplasmic binding protein-like II"/>
    <property type="match status" value="1"/>
</dbReference>
<dbReference type="InterPro" id="IPR018528">
    <property type="entry name" value="Preph_deHydtase_CS"/>
</dbReference>
<keyword evidence="13" id="KW-1185">Reference proteome</keyword>
<evidence type="ECO:0000256" key="4">
    <source>
        <dbReference type="ARBA" id="ARBA00022605"/>
    </source>
</evidence>
<dbReference type="HOGENOM" id="CLU_035008_0_2_9"/>
<evidence type="ECO:0000256" key="6">
    <source>
        <dbReference type="ARBA" id="ARBA00023222"/>
    </source>
</evidence>
<dbReference type="InterPro" id="IPR002912">
    <property type="entry name" value="ACT_dom"/>
</dbReference>
<evidence type="ECO:0000256" key="2">
    <source>
        <dbReference type="ARBA" id="ARBA00013147"/>
    </source>
</evidence>
<dbReference type="Gene3D" id="3.30.70.260">
    <property type="match status" value="1"/>
</dbReference>
<dbReference type="SUPFAM" id="SSF55021">
    <property type="entry name" value="ACT-like"/>
    <property type="match status" value="1"/>
</dbReference>
<dbReference type="EMBL" id="CP009170">
    <property type="protein sequence ID" value="AIS52259.1"/>
    <property type="molecule type" value="Genomic_DNA"/>
</dbReference>
<evidence type="ECO:0000313" key="13">
    <source>
        <dbReference type="Proteomes" id="UP000029669"/>
    </source>
</evidence>
<keyword evidence="5 9" id="KW-0057">Aromatic amino acid biosynthesis</keyword>
<protein>
    <recommendedName>
        <fullName evidence="3 9">Prephenate dehydratase</fullName>
        <shortName evidence="9">PDT</shortName>
        <ecNumber evidence="2 9">4.2.1.51</ecNumber>
    </recommendedName>
</protein>
<dbReference type="GO" id="GO:0004664">
    <property type="term" value="F:prephenate dehydratase activity"/>
    <property type="evidence" value="ECO:0007669"/>
    <property type="project" value="UniProtKB-UniRule"/>
</dbReference>
<feature type="domain" description="Prephenate dehydratase" evidence="10">
    <location>
        <begin position="2"/>
        <end position="182"/>
    </location>
</feature>
<dbReference type="Pfam" id="PF00800">
    <property type="entry name" value="PDT"/>
    <property type="match status" value="1"/>
</dbReference>
<keyword evidence="12" id="KW-0413">Isomerase</keyword>
<dbReference type="PROSITE" id="PS51671">
    <property type="entry name" value="ACT"/>
    <property type="match status" value="1"/>
</dbReference>
<dbReference type="Pfam" id="PF01842">
    <property type="entry name" value="ACT"/>
    <property type="match status" value="1"/>
</dbReference>
<dbReference type="AlphaFoldDB" id="A0A097AR16"/>
<gene>
    <name evidence="9 12" type="primary">pheA</name>
    <name evidence="12" type="ORF">TKV_c10850</name>
</gene>
<dbReference type="PROSITE" id="PS51171">
    <property type="entry name" value="PREPHENATE_DEHYDR_3"/>
    <property type="match status" value="1"/>
</dbReference>
<dbReference type="KEGG" id="tki:TKV_c10850"/>
<dbReference type="eggNOG" id="COG0077">
    <property type="taxonomic scope" value="Bacteria"/>
</dbReference>
<dbReference type="PROSITE" id="PS00857">
    <property type="entry name" value="PREPHENATE_DEHYDR_1"/>
    <property type="match status" value="1"/>
</dbReference>
<feature type="domain" description="ACT" evidence="11">
    <location>
        <begin position="194"/>
        <end position="271"/>
    </location>
</feature>
<evidence type="ECO:0000256" key="3">
    <source>
        <dbReference type="ARBA" id="ARBA00021872"/>
    </source>
</evidence>
<dbReference type="PANTHER" id="PTHR21022:SF19">
    <property type="entry name" value="PREPHENATE DEHYDRATASE-RELATED"/>
    <property type="match status" value="1"/>
</dbReference>
<evidence type="ECO:0000256" key="9">
    <source>
        <dbReference type="RuleBase" id="RU361254"/>
    </source>
</evidence>
<evidence type="ECO:0000259" key="11">
    <source>
        <dbReference type="PROSITE" id="PS51671"/>
    </source>
</evidence>
<dbReference type="FunFam" id="3.30.70.260:FF:000012">
    <property type="entry name" value="Prephenate dehydratase"/>
    <property type="match status" value="1"/>
</dbReference>
<keyword evidence="6 9" id="KW-0584">Phenylalanine biosynthesis</keyword>
<dbReference type="GO" id="GO:0005737">
    <property type="term" value="C:cytoplasm"/>
    <property type="evidence" value="ECO:0007669"/>
    <property type="project" value="TreeGrafter"/>
</dbReference>
<evidence type="ECO:0000313" key="12">
    <source>
        <dbReference type="EMBL" id="AIS52259.1"/>
    </source>
</evidence>
<dbReference type="Proteomes" id="UP000029669">
    <property type="component" value="Chromosome"/>
</dbReference>
<accession>A0A097AR16</accession>
<evidence type="ECO:0000256" key="5">
    <source>
        <dbReference type="ARBA" id="ARBA00023141"/>
    </source>
</evidence>
<dbReference type="NCBIfam" id="NF008865">
    <property type="entry name" value="PRK11898.1"/>
    <property type="match status" value="1"/>
</dbReference>